<accession>A0A239NPC6</accession>
<dbReference type="RefSeq" id="WP_089228958.1">
    <property type="nucleotide sequence ID" value="NZ_FZOF01000040.1"/>
</dbReference>
<reference evidence="1 2" key="1">
    <citation type="submission" date="2017-06" db="EMBL/GenBank/DDBJ databases">
        <authorList>
            <person name="Kim H.J."/>
            <person name="Triplett B.A."/>
        </authorList>
    </citation>
    <scope>NUCLEOTIDE SEQUENCE [LARGE SCALE GENOMIC DNA]</scope>
    <source>
        <strain evidence="1 2">CGMCC 4.1858</strain>
    </source>
</reference>
<evidence type="ECO:0000313" key="2">
    <source>
        <dbReference type="Proteomes" id="UP000198280"/>
    </source>
</evidence>
<sequence length="151" mass="16808">MADLTLVQIEGIARAAHADQTDKSGRPYVEHVQAVVDGVRERGGSEEQIAAAWLHDTIEDEKLSSEWLVSAELPQYVKDLVDAMTKRPGESDESYVRRILAVPGARLIKEADLAHNADPDRLALIDEPTRRQLKEKYARLRRLLGLTAGDV</sequence>
<dbReference type="AlphaFoldDB" id="A0A239NPC6"/>
<keyword evidence="2" id="KW-1185">Reference proteome</keyword>
<proteinExistence type="predicted"/>
<protein>
    <submittedName>
        <fullName evidence="1">HD domain-containing protein</fullName>
    </submittedName>
</protein>
<organism evidence="1 2">
    <name type="scientific">Actinacidiphila glaucinigra</name>
    <dbReference type="NCBI Taxonomy" id="235986"/>
    <lineage>
        <taxon>Bacteria</taxon>
        <taxon>Bacillati</taxon>
        <taxon>Actinomycetota</taxon>
        <taxon>Actinomycetes</taxon>
        <taxon>Kitasatosporales</taxon>
        <taxon>Streptomycetaceae</taxon>
        <taxon>Actinacidiphila</taxon>
    </lineage>
</organism>
<dbReference type="Pfam" id="PF13328">
    <property type="entry name" value="HD_4"/>
    <property type="match status" value="1"/>
</dbReference>
<dbReference type="OrthoDB" id="9802385at2"/>
<name>A0A239NPC6_9ACTN</name>
<evidence type="ECO:0000313" key="1">
    <source>
        <dbReference type="EMBL" id="SNT55949.1"/>
    </source>
</evidence>
<dbReference type="EMBL" id="FZOF01000040">
    <property type="protein sequence ID" value="SNT55949.1"/>
    <property type="molecule type" value="Genomic_DNA"/>
</dbReference>
<dbReference type="Gene3D" id="1.10.3210.10">
    <property type="entry name" value="Hypothetical protein af1432"/>
    <property type="match status" value="1"/>
</dbReference>
<gene>
    <name evidence="1" type="ORF">SAMN05216252_14049</name>
</gene>
<dbReference type="Proteomes" id="UP000198280">
    <property type="component" value="Unassembled WGS sequence"/>
</dbReference>
<dbReference type="SUPFAM" id="SSF109604">
    <property type="entry name" value="HD-domain/PDEase-like"/>
    <property type="match status" value="1"/>
</dbReference>